<sequence length="201" mass="22727">MIGSIYFQNRWEDSGCFVYSMEWRAATDPAIPQQLYKFSPICCLPQPICHEAPSHVPYLQYDRLGEYRLYSDSLQYSYDCRDPIETRDDPELHPPIVLYYWAANAAHSAYPRRTPTICPNAINHCPVEPNYDENIMDSYSLVTWKSISISAALSPGPETGSGVTVASKALRELLHSFRAVSNSIKYASHEVILISLGRVST</sequence>
<evidence type="ECO:0000313" key="1">
    <source>
        <dbReference type="EMBL" id="KYM81515.1"/>
    </source>
</evidence>
<protein>
    <submittedName>
        <fullName evidence="1">Uncharacterized protein</fullName>
    </submittedName>
</protein>
<gene>
    <name evidence="1" type="ORF">ALC53_07901</name>
</gene>
<dbReference type="AlphaFoldDB" id="A0A195BBC2"/>
<dbReference type="EMBL" id="KQ976532">
    <property type="protein sequence ID" value="KYM81515.1"/>
    <property type="molecule type" value="Genomic_DNA"/>
</dbReference>
<proteinExistence type="predicted"/>
<name>A0A195BBC2_9HYME</name>
<dbReference type="Proteomes" id="UP000078540">
    <property type="component" value="Unassembled WGS sequence"/>
</dbReference>
<organism evidence="1 2">
    <name type="scientific">Atta colombica</name>
    <dbReference type="NCBI Taxonomy" id="520822"/>
    <lineage>
        <taxon>Eukaryota</taxon>
        <taxon>Metazoa</taxon>
        <taxon>Ecdysozoa</taxon>
        <taxon>Arthropoda</taxon>
        <taxon>Hexapoda</taxon>
        <taxon>Insecta</taxon>
        <taxon>Pterygota</taxon>
        <taxon>Neoptera</taxon>
        <taxon>Endopterygota</taxon>
        <taxon>Hymenoptera</taxon>
        <taxon>Apocrita</taxon>
        <taxon>Aculeata</taxon>
        <taxon>Formicoidea</taxon>
        <taxon>Formicidae</taxon>
        <taxon>Myrmicinae</taxon>
        <taxon>Atta</taxon>
    </lineage>
</organism>
<evidence type="ECO:0000313" key="2">
    <source>
        <dbReference type="Proteomes" id="UP000078540"/>
    </source>
</evidence>
<reference evidence="1 2" key="1">
    <citation type="submission" date="2015-09" db="EMBL/GenBank/DDBJ databases">
        <title>Atta colombica WGS genome.</title>
        <authorList>
            <person name="Nygaard S."/>
            <person name="Hu H."/>
            <person name="Boomsma J."/>
            <person name="Zhang G."/>
        </authorList>
    </citation>
    <scope>NUCLEOTIDE SEQUENCE [LARGE SCALE GENOMIC DNA]</scope>
    <source>
        <strain evidence="1">Treedump-2</strain>
        <tissue evidence="1">Whole body</tissue>
    </source>
</reference>
<keyword evidence="2" id="KW-1185">Reference proteome</keyword>
<accession>A0A195BBC2</accession>